<dbReference type="PANTHER" id="PTHR10724">
    <property type="entry name" value="30S RIBOSOMAL PROTEIN S1"/>
    <property type="match status" value="1"/>
</dbReference>
<evidence type="ECO:0000313" key="6">
    <source>
        <dbReference type="EMBL" id="UOQ85894.1"/>
    </source>
</evidence>
<proteinExistence type="inferred from homology"/>
<dbReference type="InterPro" id="IPR003029">
    <property type="entry name" value="S1_domain"/>
</dbReference>
<keyword evidence="7" id="KW-1185">Reference proteome</keyword>
<dbReference type="Proteomes" id="UP000831537">
    <property type="component" value="Chromosome"/>
</dbReference>
<dbReference type="NCBIfam" id="NF005208">
    <property type="entry name" value="PRK06676.1"/>
    <property type="match status" value="1"/>
</dbReference>
<dbReference type="InterPro" id="IPR012340">
    <property type="entry name" value="NA-bd_OB-fold"/>
</dbReference>
<dbReference type="SMART" id="SM00316">
    <property type="entry name" value="S1"/>
    <property type="match status" value="4"/>
</dbReference>
<keyword evidence="2 6" id="KW-0689">Ribosomal protein</keyword>
<feature type="region of interest" description="Disordered" evidence="4">
    <location>
        <begin position="358"/>
        <end position="381"/>
    </location>
</feature>
<evidence type="ECO:0000259" key="5">
    <source>
        <dbReference type="PROSITE" id="PS50126"/>
    </source>
</evidence>
<feature type="domain" description="S1 motif" evidence="5">
    <location>
        <begin position="17"/>
        <end position="84"/>
    </location>
</feature>
<comment type="similarity">
    <text evidence="1">Belongs to the bacterial ribosomal protein bS1 family.</text>
</comment>
<dbReference type="PRINTS" id="PR00681">
    <property type="entry name" value="RIBOSOMALS1"/>
</dbReference>
<name>A0ABY4GNU6_9BACI</name>
<dbReference type="GO" id="GO:0005840">
    <property type="term" value="C:ribosome"/>
    <property type="evidence" value="ECO:0007669"/>
    <property type="project" value="UniProtKB-KW"/>
</dbReference>
<dbReference type="SUPFAM" id="SSF50249">
    <property type="entry name" value="Nucleic acid-binding proteins"/>
    <property type="match status" value="4"/>
</dbReference>
<feature type="domain" description="S1 motif" evidence="5">
    <location>
        <begin position="102"/>
        <end position="167"/>
    </location>
</feature>
<dbReference type="RefSeq" id="WP_244746172.1">
    <property type="nucleotide sequence ID" value="NZ_CP095071.1"/>
</dbReference>
<dbReference type="Gene3D" id="2.40.50.140">
    <property type="entry name" value="Nucleic acid-binding proteins"/>
    <property type="match status" value="4"/>
</dbReference>
<feature type="domain" description="S1 motif" evidence="5">
    <location>
        <begin position="273"/>
        <end position="342"/>
    </location>
</feature>
<feature type="compositionally biased region" description="Basic and acidic residues" evidence="4">
    <location>
        <begin position="371"/>
        <end position="381"/>
    </location>
</feature>
<dbReference type="Pfam" id="PF00575">
    <property type="entry name" value="S1"/>
    <property type="match status" value="4"/>
</dbReference>
<evidence type="ECO:0000313" key="7">
    <source>
        <dbReference type="Proteomes" id="UP000831537"/>
    </source>
</evidence>
<evidence type="ECO:0000256" key="3">
    <source>
        <dbReference type="ARBA" id="ARBA00023274"/>
    </source>
</evidence>
<sequence length="381" mass="42207">MDEMNQEISEINELSVGNIVRGKVVKVEEKHVLVDIGYKVEGIVPISELSPLRIETASDAVSEGDELELQVKKVEEEEVVLSKKAVIAEKAWEDLQAKFENNEIIEATVRDIVKGGLVVDVGIRGFIPASLVETHYVEDFSDYQDKSLALKIVELDKEQNRIILSHRAVIEEEDQNKKQSLLDTLAEGQEIEGTVQRITDFGVFVDIGGLDGLVHISQLAHTHVDKASDVVSEGDSLNVKVLSVDKENERVSLSHKATLPGPWDNIEEKVAINDVVEGTVKRLVNFGAFVEVLPGVEGLVHISQISTEHIGTPGEVLEVGQTVQVKILDVSESDKRISLSIKEIEEEKSQQEIKQFEADEEQSGFQLGDMIGDKLDKYKND</sequence>
<keyword evidence="3" id="KW-0687">Ribonucleoprotein</keyword>
<dbReference type="CDD" id="cd05688">
    <property type="entry name" value="S1_RPS1_repeat_ec3"/>
    <property type="match status" value="1"/>
</dbReference>
<feature type="domain" description="S1 motif" evidence="5">
    <location>
        <begin position="188"/>
        <end position="256"/>
    </location>
</feature>
<dbReference type="InterPro" id="IPR050437">
    <property type="entry name" value="Ribos_protein_bS1-like"/>
</dbReference>
<dbReference type="InterPro" id="IPR035104">
    <property type="entry name" value="Ribosomal_protein_S1-like"/>
</dbReference>
<evidence type="ECO:0000256" key="4">
    <source>
        <dbReference type="SAM" id="MobiDB-lite"/>
    </source>
</evidence>
<organism evidence="6 7">
    <name type="scientific">Gracilibacillus salinarum</name>
    <dbReference type="NCBI Taxonomy" id="2932255"/>
    <lineage>
        <taxon>Bacteria</taxon>
        <taxon>Bacillati</taxon>
        <taxon>Bacillota</taxon>
        <taxon>Bacilli</taxon>
        <taxon>Bacillales</taxon>
        <taxon>Bacillaceae</taxon>
        <taxon>Gracilibacillus</taxon>
    </lineage>
</organism>
<evidence type="ECO:0000256" key="2">
    <source>
        <dbReference type="ARBA" id="ARBA00022980"/>
    </source>
</evidence>
<dbReference type="PANTHER" id="PTHR10724:SF7">
    <property type="entry name" value="SMALL RIBOSOMAL SUBUNIT PROTEIN BS1C"/>
    <property type="match status" value="1"/>
</dbReference>
<dbReference type="EMBL" id="CP095071">
    <property type="protein sequence ID" value="UOQ85894.1"/>
    <property type="molecule type" value="Genomic_DNA"/>
</dbReference>
<reference evidence="6 7" key="1">
    <citation type="submission" date="2022-04" db="EMBL/GenBank/DDBJ databases">
        <title>Gracilibacillus sp. isolated from saltern.</title>
        <authorList>
            <person name="Won M."/>
            <person name="Lee C.-M."/>
            <person name="Woen H.-Y."/>
            <person name="Kwon S.-W."/>
        </authorList>
    </citation>
    <scope>NUCLEOTIDE SEQUENCE [LARGE SCALE GENOMIC DNA]</scope>
    <source>
        <strain evidence="6 7">SSPM10-3</strain>
    </source>
</reference>
<protein>
    <submittedName>
        <fullName evidence="6">30S ribosomal protein S1</fullName>
    </submittedName>
</protein>
<dbReference type="CDD" id="cd04465">
    <property type="entry name" value="S1_RPS1_repeat_ec2_hs2"/>
    <property type="match status" value="1"/>
</dbReference>
<dbReference type="PROSITE" id="PS50126">
    <property type="entry name" value="S1"/>
    <property type="match status" value="4"/>
</dbReference>
<dbReference type="CDD" id="cd05687">
    <property type="entry name" value="S1_RPS1_repeat_ec1_hs1"/>
    <property type="match status" value="1"/>
</dbReference>
<gene>
    <name evidence="6" type="primary">rpsA</name>
    <name evidence="6" type="ORF">MUN87_03010</name>
</gene>
<accession>A0ABY4GNU6</accession>
<evidence type="ECO:0000256" key="1">
    <source>
        <dbReference type="ARBA" id="ARBA00006767"/>
    </source>
</evidence>